<dbReference type="Proteomes" id="UP000070700">
    <property type="component" value="Unassembled WGS sequence"/>
</dbReference>
<dbReference type="InParanoid" id="A0A194WSB4"/>
<feature type="chain" id="PRO_5008267401" evidence="1">
    <location>
        <begin position="22"/>
        <end position="78"/>
    </location>
</feature>
<dbReference type="KEGG" id="psco:LY89DRAFT_689443"/>
<keyword evidence="1" id="KW-0732">Signal</keyword>
<evidence type="ECO:0000313" key="3">
    <source>
        <dbReference type="Proteomes" id="UP000070700"/>
    </source>
</evidence>
<name>A0A194WSB4_MOLSC</name>
<dbReference type="RefSeq" id="XP_018065213.1">
    <property type="nucleotide sequence ID" value="XM_018215908.1"/>
</dbReference>
<protein>
    <submittedName>
        <fullName evidence="2">Uncharacterized protein</fullName>
    </submittedName>
</protein>
<evidence type="ECO:0000256" key="1">
    <source>
        <dbReference type="SAM" id="SignalP"/>
    </source>
</evidence>
<proteinExistence type="predicted"/>
<evidence type="ECO:0000313" key="2">
    <source>
        <dbReference type="EMBL" id="KUJ10858.1"/>
    </source>
</evidence>
<reference evidence="2 3" key="1">
    <citation type="submission" date="2015-10" db="EMBL/GenBank/DDBJ databases">
        <title>Full genome of DAOMC 229536 Phialocephala scopiformis, a fungal endophyte of spruce producing the potent anti-insectan compound rugulosin.</title>
        <authorList>
            <consortium name="DOE Joint Genome Institute"/>
            <person name="Walker A.K."/>
            <person name="Frasz S.L."/>
            <person name="Seifert K.A."/>
            <person name="Miller J.D."/>
            <person name="Mondo S.J."/>
            <person name="Labutti K."/>
            <person name="Lipzen A."/>
            <person name="Dockter R."/>
            <person name="Kennedy M."/>
            <person name="Grigoriev I.V."/>
            <person name="Spatafora J.W."/>
        </authorList>
    </citation>
    <scope>NUCLEOTIDE SEQUENCE [LARGE SCALE GENOMIC DNA]</scope>
    <source>
        <strain evidence="2 3">CBS 120377</strain>
    </source>
</reference>
<feature type="signal peptide" evidence="1">
    <location>
        <begin position="1"/>
        <end position="21"/>
    </location>
</feature>
<keyword evidence="3" id="KW-1185">Reference proteome</keyword>
<feature type="non-terminal residue" evidence="2">
    <location>
        <position position="78"/>
    </location>
</feature>
<dbReference type="AlphaFoldDB" id="A0A194WSB4"/>
<accession>A0A194WSB4</accession>
<sequence>MNFLHLFLSLLWILFASLTTAASLPLTSRQTCTYGQYECAPGDVSFWVCAYGGYREVAGSCGEGEHCDDSTGSIVCLP</sequence>
<organism evidence="2 3">
    <name type="scientific">Mollisia scopiformis</name>
    <name type="common">Conifer needle endophyte fungus</name>
    <name type="synonym">Phialocephala scopiformis</name>
    <dbReference type="NCBI Taxonomy" id="149040"/>
    <lineage>
        <taxon>Eukaryota</taxon>
        <taxon>Fungi</taxon>
        <taxon>Dikarya</taxon>
        <taxon>Ascomycota</taxon>
        <taxon>Pezizomycotina</taxon>
        <taxon>Leotiomycetes</taxon>
        <taxon>Helotiales</taxon>
        <taxon>Mollisiaceae</taxon>
        <taxon>Mollisia</taxon>
    </lineage>
</organism>
<gene>
    <name evidence="2" type="ORF">LY89DRAFT_689443</name>
</gene>
<dbReference type="EMBL" id="KQ947428">
    <property type="protein sequence ID" value="KUJ10858.1"/>
    <property type="molecule type" value="Genomic_DNA"/>
</dbReference>
<dbReference type="GeneID" id="28825634"/>